<dbReference type="OrthoDB" id="1938591at2759"/>
<dbReference type="EMBL" id="KZ110595">
    <property type="protein sequence ID" value="OSX63518.1"/>
    <property type="molecule type" value="Genomic_DNA"/>
</dbReference>
<evidence type="ECO:0000313" key="3">
    <source>
        <dbReference type="Proteomes" id="UP000194127"/>
    </source>
</evidence>
<feature type="region of interest" description="Disordered" evidence="1">
    <location>
        <begin position="34"/>
        <end position="61"/>
    </location>
</feature>
<evidence type="ECO:0000313" key="2">
    <source>
        <dbReference type="EMBL" id="OSX63518.1"/>
    </source>
</evidence>
<evidence type="ECO:0000256" key="1">
    <source>
        <dbReference type="SAM" id="MobiDB-lite"/>
    </source>
</evidence>
<accession>A0A1X6N4I3</accession>
<name>A0A1X6N4I3_9APHY</name>
<dbReference type="AlphaFoldDB" id="A0A1X6N4I3"/>
<dbReference type="RefSeq" id="XP_024340312.1">
    <property type="nucleotide sequence ID" value="XM_024478872.1"/>
</dbReference>
<proteinExistence type="predicted"/>
<reference evidence="2 3" key="1">
    <citation type="submission" date="2017-04" db="EMBL/GenBank/DDBJ databases">
        <title>Genome Sequence of the Model Brown-Rot Fungus Postia placenta SB12.</title>
        <authorList>
            <consortium name="DOE Joint Genome Institute"/>
            <person name="Gaskell J."/>
            <person name="Kersten P."/>
            <person name="Larrondo L.F."/>
            <person name="Canessa P."/>
            <person name="Martinez D."/>
            <person name="Hibbett D."/>
            <person name="Schmoll M."/>
            <person name="Kubicek C.P."/>
            <person name="Martinez A.T."/>
            <person name="Yadav J."/>
            <person name="Master E."/>
            <person name="Magnuson J.K."/>
            <person name="James T."/>
            <person name="Yaver D."/>
            <person name="Berka R."/>
            <person name="Labutti K."/>
            <person name="Lipzen A."/>
            <person name="Aerts A."/>
            <person name="Barry K."/>
            <person name="Henrissat B."/>
            <person name="Blanchette R."/>
            <person name="Grigoriev I."/>
            <person name="Cullen D."/>
        </authorList>
    </citation>
    <scope>NUCLEOTIDE SEQUENCE [LARGE SCALE GENOMIC DNA]</scope>
    <source>
        <strain evidence="2 3">MAD-698-R-SB12</strain>
    </source>
</reference>
<keyword evidence="3" id="KW-1185">Reference proteome</keyword>
<dbReference type="GeneID" id="36323822"/>
<gene>
    <name evidence="2" type="ORF">POSPLADRAFT_1045839</name>
</gene>
<feature type="compositionally biased region" description="Polar residues" evidence="1">
    <location>
        <begin position="1"/>
        <end position="11"/>
    </location>
</feature>
<protein>
    <submittedName>
        <fullName evidence="2">Uncharacterized protein</fullName>
    </submittedName>
</protein>
<sequence>MLSTPTNTPMSSRAAGKARAPDVGIRARISAAQKAHAGAHFARPQRGSSTDDAAATHSTHSRRLSATLLVPHCVDLRPNEIREALNAKQMASLTKPVRKPHVRGRPNEQELHHGNVYVNWVRKGVLARMPHMSQKEVPAEQTTEYEATFDVLWAHVYEVDTLLPLYACWMTEDNIRQLIAITTVVKQQKTSMSTNSPRYFVDLEAMMAMIRAIQGVQQSIADAHRAQQRSAGADPSVP</sequence>
<organism evidence="2 3">
    <name type="scientific">Postia placenta MAD-698-R-SB12</name>
    <dbReference type="NCBI Taxonomy" id="670580"/>
    <lineage>
        <taxon>Eukaryota</taxon>
        <taxon>Fungi</taxon>
        <taxon>Dikarya</taxon>
        <taxon>Basidiomycota</taxon>
        <taxon>Agaricomycotina</taxon>
        <taxon>Agaricomycetes</taxon>
        <taxon>Polyporales</taxon>
        <taxon>Adustoporiaceae</taxon>
        <taxon>Rhodonia</taxon>
    </lineage>
</organism>
<dbReference type="STRING" id="670580.A0A1X6N4I3"/>
<feature type="region of interest" description="Disordered" evidence="1">
    <location>
        <begin position="1"/>
        <end position="22"/>
    </location>
</feature>
<dbReference type="Proteomes" id="UP000194127">
    <property type="component" value="Unassembled WGS sequence"/>
</dbReference>